<organism evidence="2">
    <name type="scientific">uncultured Solirubrobacteraceae bacterium</name>
    <dbReference type="NCBI Taxonomy" id="1162706"/>
    <lineage>
        <taxon>Bacteria</taxon>
        <taxon>Bacillati</taxon>
        <taxon>Actinomycetota</taxon>
        <taxon>Thermoleophilia</taxon>
        <taxon>Solirubrobacterales</taxon>
        <taxon>Solirubrobacteraceae</taxon>
        <taxon>environmental samples</taxon>
    </lineage>
</organism>
<feature type="compositionally biased region" description="Pro residues" evidence="1">
    <location>
        <begin position="70"/>
        <end position="89"/>
    </location>
</feature>
<feature type="region of interest" description="Disordered" evidence="1">
    <location>
        <begin position="48"/>
        <end position="119"/>
    </location>
</feature>
<reference evidence="2" key="1">
    <citation type="submission" date="2020-02" db="EMBL/GenBank/DDBJ databases">
        <authorList>
            <person name="Meier V. D."/>
        </authorList>
    </citation>
    <scope>NUCLEOTIDE SEQUENCE</scope>
    <source>
        <strain evidence="2">AVDCRST_MAG85</strain>
    </source>
</reference>
<gene>
    <name evidence="2" type="ORF">AVDCRST_MAG85-1105</name>
</gene>
<name>A0A6J4S4M4_9ACTN</name>
<evidence type="ECO:0000256" key="1">
    <source>
        <dbReference type="SAM" id="MobiDB-lite"/>
    </source>
</evidence>
<proteinExistence type="predicted"/>
<protein>
    <submittedName>
        <fullName evidence="2">Uncharacterized protein</fullName>
    </submittedName>
</protein>
<accession>A0A6J4S4M4</accession>
<sequence>MIGGSAAICRRAPSTRGGTAVIGVGSCAPLDAGSSLLGTDSMDAWTHVQSPVSGMRKRPSVSDTSTVPQCPVPHAPRSPRPSWPPPPSRPAAVCPPRTASPSGVSTRPRAIAAPVIASS</sequence>
<dbReference type="AlphaFoldDB" id="A0A6J4S4M4"/>
<evidence type="ECO:0000313" key="2">
    <source>
        <dbReference type="EMBL" id="CAA9488745.1"/>
    </source>
</evidence>
<dbReference type="EMBL" id="CADCVT010000121">
    <property type="protein sequence ID" value="CAA9488745.1"/>
    <property type="molecule type" value="Genomic_DNA"/>
</dbReference>